<dbReference type="InterPro" id="IPR001296">
    <property type="entry name" value="Glyco_trans_1"/>
</dbReference>
<dbReference type="PANTHER" id="PTHR46401:SF2">
    <property type="entry name" value="GLYCOSYLTRANSFERASE WBBK-RELATED"/>
    <property type="match status" value="1"/>
</dbReference>
<protein>
    <submittedName>
        <fullName evidence="4">Glycosyl transferase family 1</fullName>
    </submittedName>
</protein>
<dbReference type="CDD" id="cd03809">
    <property type="entry name" value="GT4_MtfB-like"/>
    <property type="match status" value="1"/>
</dbReference>
<dbReference type="GO" id="GO:0016740">
    <property type="term" value="F:transferase activity"/>
    <property type="evidence" value="ECO:0007669"/>
    <property type="project" value="UniProtKB-KW"/>
</dbReference>
<proteinExistence type="predicted"/>
<sequence length="350" mass="39921">MLYINARFLTQDMTGVQRFAEQISQGLSQIRNDLVFLVPDEKLKIEVNPSFTIQKIGKMRGHLWEQIELPRYLKSIGSPPLLNLCSTAPLFYKNQIVTHHDITYKRYPKSFSRKFRYVYNSIIPVMLRNSKHVITVSDFSKKEIVKAFNIDKNKISVVYNAAGDGFKPGNSCEKGGYFLAVSSPNYHKNFHGMLKAFSLLDESNNIKLKVIGRSADNFNKQTYSNTENLNSRVEFLGRVEEQELVKLYQNAVAFVFPSFYEGFGIPPLEAQSCGCPVIASSYASIPEVLDHSVLYFDPYKIEEIVGAMETIINNDSVRGKLIKLGFENTLRFSWEKSASRVNEIVSLYLE</sequence>
<name>A0ABR4UAL5_9GAMM</name>
<dbReference type="InterPro" id="IPR028098">
    <property type="entry name" value="Glyco_trans_4-like_N"/>
</dbReference>
<dbReference type="PANTHER" id="PTHR46401">
    <property type="entry name" value="GLYCOSYLTRANSFERASE WBBK-RELATED"/>
    <property type="match status" value="1"/>
</dbReference>
<dbReference type="EMBL" id="JGVP01000011">
    <property type="protein sequence ID" value="KFB88706.1"/>
    <property type="molecule type" value="Genomic_DNA"/>
</dbReference>
<evidence type="ECO:0000313" key="5">
    <source>
        <dbReference type="Proteomes" id="UP000028721"/>
    </source>
</evidence>
<reference evidence="4 5" key="1">
    <citation type="submission" date="2014-03" db="EMBL/GenBank/DDBJ databases">
        <title>Draft genome sequence of the Serratia grimesii strain a2.</title>
        <authorList>
            <person name="Toymentseva A."/>
            <person name="Kazakov S."/>
            <person name="Giliazeva A."/>
            <person name="Ismagilova R."/>
            <person name="Shah R."/>
            <person name="Sharipova M."/>
            <person name="Khaitlina S."/>
            <person name="Mardanova A."/>
        </authorList>
    </citation>
    <scope>NUCLEOTIDE SEQUENCE [LARGE SCALE GENOMIC DNA]</scope>
    <source>
        <strain evidence="4 5">A2</strain>
    </source>
</reference>
<dbReference type="Pfam" id="PF00534">
    <property type="entry name" value="Glycos_transf_1"/>
    <property type="match status" value="1"/>
</dbReference>
<keyword evidence="1 4" id="KW-0808">Transferase</keyword>
<feature type="domain" description="Glycosyl transferase family 1" evidence="2">
    <location>
        <begin position="173"/>
        <end position="323"/>
    </location>
</feature>
<evidence type="ECO:0000259" key="3">
    <source>
        <dbReference type="Pfam" id="PF13439"/>
    </source>
</evidence>
<accession>A0ABR4UAL5</accession>
<dbReference type="Gene3D" id="3.40.50.2000">
    <property type="entry name" value="Glycogen Phosphorylase B"/>
    <property type="match status" value="2"/>
</dbReference>
<comment type="caution">
    <text evidence="4">The sequence shown here is derived from an EMBL/GenBank/DDBJ whole genome shotgun (WGS) entry which is preliminary data.</text>
</comment>
<evidence type="ECO:0000313" key="4">
    <source>
        <dbReference type="EMBL" id="KFB88706.1"/>
    </source>
</evidence>
<gene>
    <name evidence="4" type="ORF">CR62_03450</name>
</gene>
<dbReference type="Pfam" id="PF13439">
    <property type="entry name" value="Glyco_transf_4"/>
    <property type="match status" value="1"/>
</dbReference>
<dbReference type="SUPFAM" id="SSF53756">
    <property type="entry name" value="UDP-Glycosyltransferase/glycogen phosphorylase"/>
    <property type="match status" value="1"/>
</dbReference>
<dbReference type="Proteomes" id="UP000028721">
    <property type="component" value="Unassembled WGS sequence"/>
</dbReference>
<keyword evidence="5" id="KW-1185">Reference proteome</keyword>
<feature type="domain" description="Glycosyltransferase subfamily 4-like N-terminal" evidence="3">
    <location>
        <begin position="14"/>
        <end position="161"/>
    </location>
</feature>
<evidence type="ECO:0000256" key="1">
    <source>
        <dbReference type="ARBA" id="ARBA00022679"/>
    </source>
</evidence>
<evidence type="ECO:0000259" key="2">
    <source>
        <dbReference type="Pfam" id="PF00534"/>
    </source>
</evidence>
<organism evidence="4 5">
    <name type="scientific">Serratia grimesii</name>
    <dbReference type="NCBI Taxonomy" id="82995"/>
    <lineage>
        <taxon>Bacteria</taxon>
        <taxon>Pseudomonadati</taxon>
        <taxon>Pseudomonadota</taxon>
        <taxon>Gammaproteobacteria</taxon>
        <taxon>Enterobacterales</taxon>
        <taxon>Yersiniaceae</taxon>
        <taxon>Serratia</taxon>
    </lineage>
</organism>